<evidence type="ECO:0000259" key="1">
    <source>
        <dbReference type="Pfam" id="PF13460"/>
    </source>
</evidence>
<feature type="domain" description="NAD(P)-binding" evidence="1">
    <location>
        <begin position="7"/>
        <end position="195"/>
    </location>
</feature>
<dbReference type="Proteomes" id="UP000741863">
    <property type="component" value="Unassembled WGS sequence"/>
</dbReference>
<comment type="caution">
    <text evidence="2">The sequence shown here is derived from an EMBL/GenBank/DDBJ whole genome shotgun (WGS) entry which is preliminary data.</text>
</comment>
<keyword evidence="3" id="KW-1185">Reference proteome</keyword>
<dbReference type="SUPFAM" id="SSF51735">
    <property type="entry name" value="NAD(P)-binding Rossmann-fold domains"/>
    <property type="match status" value="1"/>
</dbReference>
<organism evidence="2 3">
    <name type="scientific">Geomicrobium sediminis</name>
    <dbReference type="NCBI Taxonomy" id="1347788"/>
    <lineage>
        <taxon>Bacteria</taxon>
        <taxon>Bacillati</taxon>
        <taxon>Bacillota</taxon>
        <taxon>Bacilli</taxon>
        <taxon>Bacillales</taxon>
        <taxon>Geomicrobium</taxon>
    </lineage>
</organism>
<name>A0ABS2P6X8_9BACL</name>
<dbReference type="PANTHER" id="PTHR43355">
    <property type="entry name" value="FLAVIN REDUCTASE (NADPH)"/>
    <property type="match status" value="1"/>
</dbReference>
<dbReference type="InterPro" id="IPR036291">
    <property type="entry name" value="NAD(P)-bd_dom_sf"/>
</dbReference>
<evidence type="ECO:0000313" key="2">
    <source>
        <dbReference type="EMBL" id="MBM7631158.1"/>
    </source>
</evidence>
<accession>A0ABS2P6X8</accession>
<dbReference type="CDD" id="cd05244">
    <property type="entry name" value="BVR-B_like_SDR_a"/>
    <property type="match status" value="1"/>
</dbReference>
<reference evidence="2 3" key="1">
    <citation type="submission" date="2021-01" db="EMBL/GenBank/DDBJ databases">
        <title>Genomic Encyclopedia of Type Strains, Phase IV (KMG-IV): sequencing the most valuable type-strain genomes for metagenomic binning, comparative biology and taxonomic classification.</title>
        <authorList>
            <person name="Goeker M."/>
        </authorList>
    </citation>
    <scope>NUCLEOTIDE SEQUENCE [LARGE SCALE GENOMIC DNA]</scope>
    <source>
        <strain evidence="2 3">DSM 25540</strain>
    </source>
</reference>
<dbReference type="EMBL" id="JAFBEC010000001">
    <property type="protein sequence ID" value="MBM7631158.1"/>
    <property type="molecule type" value="Genomic_DNA"/>
</dbReference>
<evidence type="ECO:0000313" key="3">
    <source>
        <dbReference type="Proteomes" id="UP000741863"/>
    </source>
</evidence>
<dbReference type="PANTHER" id="PTHR43355:SF2">
    <property type="entry name" value="FLAVIN REDUCTASE (NADPH)"/>
    <property type="match status" value="1"/>
</dbReference>
<proteinExistence type="predicted"/>
<dbReference type="InterPro" id="IPR016040">
    <property type="entry name" value="NAD(P)-bd_dom"/>
</dbReference>
<protein>
    <submittedName>
        <fullName evidence="2">NADH-flavin reductase</fullName>
    </submittedName>
</protein>
<sequence>MKVAIIGASGKAGRLIMKEALKRGHEIMAVVRDRSKVKENVVILEKDVFELTSNDLEPFDVVVSAYGAAFGEEDKYVQVGKALVEALAGTTARFIVVGGAGSLYVDEQKTTQLMETAEFPEFALATAKGQNENLDVLQNTTNVTWTFISPAAFFDPDGKKTGAYEKGGDILIVNSTGESYISYEDYAIAVVDEIEQEKHVNERFAVVGEKA</sequence>
<dbReference type="RefSeq" id="WP_204695345.1">
    <property type="nucleotide sequence ID" value="NZ_JAFBEC010000001.1"/>
</dbReference>
<dbReference type="Pfam" id="PF13460">
    <property type="entry name" value="NAD_binding_10"/>
    <property type="match status" value="1"/>
</dbReference>
<gene>
    <name evidence="2" type="ORF">JOD17_000249</name>
</gene>
<dbReference type="Gene3D" id="3.40.50.720">
    <property type="entry name" value="NAD(P)-binding Rossmann-like Domain"/>
    <property type="match status" value="1"/>
</dbReference>
<dbReference type="InterPro" id="IPR051606">
    <property type="entry name" value="Polyketide_Oxido-like"/>
</dbReference>